<reference evidence="3" key="1">
    <citation type="submission" date="2023-08" db="EMBL/GenBank/DDBJ databases">
        <authorList>
            <person name="Chen Y."/>
            <person name="Shah S."/>
            <person name="Dougan E. K."/>
            <person name="Thang M."/>
            <person name="Chan C."/>
        </authorList>
    </citation>
    <scope>NUCLEOTIDE SEQUENCE</scope>
</reference>
<evidence type="ECO:0000256" key="1">
    <source>
        <dbReference type="SAM" id="MobiDB-lite"/>
    </source>
</evidence>
<dbReference type="Proteomes" id="UP001178507">
    <property type="component" value="Unassembled WGS sequence"/>
</dbReference>
<dbReference type="AlphaFoldDB" id="A0AA36HLT4"/>
<comment type="caution">
    <text evidence="3">The sequence shown here is derived from an EMBL/GenBank/DDBJ whole genome shotgun (WGS) entry which is preliminary data.</text>
</comment>
<evidence type="ECO:0000313" key="4">
    <source>
        <dbReference type="Proteomes" id="UP001178507"/>
    </source>
</evidence>
<dbReference type="InterPro" id="IPR000719">
    <property type="entry name" value="Prot_kinase_dom"/>
</dbReference>
<dbReference type="PROSITE" id="PS00108">
    <property type="entry name" value="PROTEIN_KINASE_ST"/>
    <property type="match status" value="1"/>
</dbReference>
<sequence>MLRAAAGTPYITSCLGMYQADLASCQDVVGRFALACKPKSLSVKEEYAFLVKTEAKLFFLLMERCDCALQDLRRFPFSEAEAAFVSHAVLRGLRHLHGLGIVHGDVKPGNILVAEGGRRVLLGDLGLAQRLPEGCMSTKRSGGTRGYLAPECLTTGQCSPASDLFAFGAVLYEMMFRTPAFVRATPAETEAATHEGKLPLEPCGEAVGRSSSNCQLLRSLLSLNPYCRPTADEALESEWLARVGDESLEFLCGLFEAEAHRREDDCSDDLPVCRQWASRMSEVLPEPSPAQKTDTGSSRSKALAAAKGVAARLRNLAVWTSRRKAKVLDFDGIA</sequence>
<dbReference type="PANTHER" id="PTHR44167">
    <property type="entry name" value="OVARIAN-SPECIFIC SERINE/THREONINE-PROTEIN KINASE LOK-RELATED"/>
    <property type="match status" value="1"/>
</dbReference>
<dbReference type="InterPro" id="IPR011009">
    <property type="entry name" value="Kinase-like_dom_sf"/>
</dbReference>
<dbReference type="Gene3D" id="1.10.510.10">
    <property type="entry name" value="Transferase(Phosphotransferase) domain 1"/>
    <property type="match status" value="1"/>
</dbReference>
<dbReference type="SMART" id="SM00220">
    <property type="entry name" value="S_TKc"/>
    <property type="match status" value="1"/>
</dbReference>
<accession>A0AA36HLT4</accession>
<dbReference type="GO" id="GO:0005634">
    <property type="term" value="C:nucleus"/>
    <property type="evidence" value="ECO:0007669"/>
    <property type="project" value="TreeGrafter"/>
</dbReference>
<dbReference type="InterPro" id="IPR008271">
    <property type="entry name" value="Ser/Thr_kinase_AS"/>
</dbReference>
<evidence type="ECO:0000259" key="2">
    <source>
        <dbReference type="PROSITE" id="PS50011"/>
    </source>
</evidence>
<protein>
    <recommendedName>
        <fullName evidence="2">Protein kinase domain-containing protein</fullName>
    </recommendedName>
</protein>
<dbReference type="GO" id="GO:0044773">
    <property type="term" value="P:mitotic DNA damage checkpoint signaling"/>
    <property type="evidence" value="ECO:0007669"/>
    <property type="project" value="TreeGrafter"/>
</dbReference>
<dbReference type="GO" id="GO:0005524">
    <property type="term" value="F:ATP binding"/>
    <property type="evidence" value="ECO:0007669"/>
    <property type="project" value="InterPro"/>
</dbReference>
<dbReference type="GO" id="GO:0005737">
    <property type="term" value="C:cytoplasm"/>
    <property type="evidence" value="ECO:0007669"/>
    <property type="project" value="TreeGrafter"/>
</dbReference>
<feature type="domain" description="Protein kinase" evidence="2">
    <location>
        <begin position="1"/>
        <end position="240"/>
    </location>
</feature>
<dbReference type="PROSITE" id="PS50011">
    <property type="entry name" value="PROTEIN_KINASE_DOM"/>
    <property type="match status" value="1"/>
</dbReference>
<dbReference type="GO" id="GO:0004674">
    <property type="term" value="F:protein serine/threonine kinase activity"/>
    <property type="evidence" value="ECO:0007669"/>
    <property type="project" value="TreeGrafter"/>
</dbReference>
<gene>
    <name evidence="3" type="ORF">EVOR1521_LOCUS1225</name>
</gene>
<organism evidence="3 4">
    <name type="scientific">Effrenium voratum</name>
    <dbReference type="NCBI Taxonomy" id="2562239"/>
    <lineage>
        <taxon>Eukaryota</taxon>
        <taxon>Sar</taxon>
        <taxon>Alveolata</taxon>
        <taxon>Dinophyceae</taxon>
        <taxon>Suessiales</taxon>
        <taxon>Symbiodiniaceae</taxon>
        <taxon>Effrenium</taxon>
    </lineage>
</organism>
<dbReference type="EMBL" id="CAUJNA010000034">
    <property type="protein sequence ID" value="CAJ1370719.1"/>
    <property type="molecule type" value="Genomic_DNA"/>
</dbReference>
<evidence type="ECO:0000313" key="3">
    <source>
        <dbReference type="EMBL" id="CAJ1370719.1"/>
    </source>
</evidence>
<dbReference type="Pfam" id="PF00069">
    <property type="entry name" value="Pkinase"/>
    <property type="match status" value="1"/>
</dbReference>
<dbReference type="SUPFAM" id="SSF56112">
    <property type="entry name" value="Protein kinase-like (PK-like)"/>
    <property type="match status" value="1"/>
</dbReference>
<feature type="region of interest" description="Disordered" evidence="1">
    <location>
        <begin position="281"/>
        <end position="301"/>
    </location>
</feature>
<name>A0AA36HLT4_9DINO</name>
<proteinExistence type="predicted"/>
<feature type="compositionally biased region" description="Polar residues" evidence="1">
    <location>
        <begin position="290"/>
        <end position="300"/>
    </location>
</feature>
<keyword evidence="4" id="KW-1185">Reference proteome</keyword>
<dbReference type="PANTHER" id="PTHR44167:SF24">
    <property type="entry name" value="SERINE_THREONINE-PROTEIN KINASE CHK2"/>
    <property type="match status" value="1"/>
</dbReference>